<dbReference type="SUPFAM" id="SSF53850">
    <property type="entry name" value="Periplasmic binding protein-like II"/>
    <property type="match status" value="1"/>
</dbReference>
<proteinExistence type="predicted"/>
<dbReference type="PROSITE" id="PS51257">
    <property type="entry name" value="PROKAR_LIPOPROTEIN"/>
    <property type="match status" value="1"/>
</dbReference>
<evidence type="ECO:0000256" key="1">
    <source>
        <dbReference type="SAM" id="Coils"/>
    </source>
</evidence>
<feature type="coiled-coil region" evidence="1">
    <location>
        <begin position="422"/>
        <end position="449"/>
    </location>
</feature>
<keyword evidence="2" id="KW-0732">Signal</keyword>
<feature type="chain" id="PRO_5039275561" evidence="2">
    <location>
        <begin position="20"/>
        <end position="451"/>
    </location>
</feature>
<dbReference type="EMBL" id="QXJM01000039">
    <property type="protein sequence ID" value="RIE02420.1"/>
    <property type="molecule type" value="Genomic_DNA"/>
</dbReference>
<dbReference type="Proteomes" id="UP000266340">
    <property type="component" value="Unassembled WGS sequence"/>
</dbReference>
<keyword evidence="1" id="KW-0175">Coiled coil</keyword>
<sequence>MKRKWTALMIALLTTFVVACGNNGDSNAGEQTPVSSGSEASKELKGEIVLWHSFTQGPRNDFMKQAADDFMAAHPGVKITIETFAWSEFYTKWTTGLLAGQVPDISTALPNHVVEMLDADAIVPLDDVIDHVGRDRFYEAPLKEGTLDGKAYSIPLYSHAQVMWYRKDLLEKAGLQVPKTWAELKEAAVKLNSPPNVYGLSVPMGNGDMLATRFLNFYVRSAGETLITKDGKANLTSQAAIDGIKYWTDLYKSVSPNGSINFKTLDQSTLFYQGKTAFDFNSGFHIGGVETNSPALLDQIGAAPIPKINADDPDRGIETSNIPMVVWKKSKHPEIAKAFLESLYEKERYIKFLHSVPAGMLPAMKDIAEDPAFLDNPTIKKFNDAVKVISDAVDKGTAIGMENGPTLQAGIITSQSVIETMFQDIVLKNEKVEDAAARAEKQLNELFQTAK</sequence>
<accession>A0A398CJC1</accession>
<dbReference type="PANTHER" id="PTHR43649">
    <property type="entry name" value="ARABINOSE-BINDING PROTEIN-RELATED"/>
    <property type="match status" value="1"/>
</dbReference>
<keyword evidence="4" id="KW-1185">Reference proteome</keyword>
<dbReference type="PANTHER" id="PTHR43649:SF12">
    <property type="entry name" value="DIACETYLCHITOBIOSE BINDING PROTEIN DASA"/>
    <property type="match status" value="1"/>
</dbReference>
<dbReference type="Gene3D" id="3.40.190.10">
    <property type="entry name" value="Periplasmic binding protein-like II"/>
    <property type="match status" value="2"/>
</dbReference>
<dbReference type="AlphaFoldDB" id="A0A398CJC1"/>
<dbReference type="CDD" id="cd13585">
    <property type="entry name" value="PBP2_TMBP_like"/>
    <property type="match status" value="1"/>
</dbReference>
<organism evidence="3 4">
    <name type="scientific">Cohnella faecalis</name>
    <dbReference type="NCBI Taxonomy" id="2315694"/>
    <lineage>
        <taxon>Bacteria</taxon>
        <taxon>Bacillati</taxon>
        <taxon>Bacillota</taxon>
        <taxon>Bacilli</taxon>
        <taxon>Bacillales</taxon>
        <taxon>Paenibacillaceae</taxon>
        <taxon>Cohnella</taxon>
    </lineage>
</organism>
<dbReference type="InterPro" id="IPR050490">
    <property type="entry name" value="Bact_solute-bd_prot1"/>
</dbReference>
<gene>
    <name evidence="3" type="ORF">D3H35_17080</name>
</gene>
<dbReference type="InterPro" id="IPR006059">
    <property type="entry name" value="SBP"/>
</dbReference>
<evidence type="ECO:0000313" key="3">
    <source>
        <dbReference type="EMBL" id="RIE02420.1"/>
    </source>
</evidence>
<reference evidence="3 4" key="1">
    <citation type="submission" date="2018-09" db="EMBL/GenBank/DDBJ databases">
        <title>Cohnella cavernae sp. nov., isolated from a karst cave.</title>
        <authorList>
            <person name="Zhu H."/>
        </authorList>
    </citation>
    <scope>NUCLEOTIDE SEQUENCE [LARGE SCALE GENOMIC DNA]</scope>
    <source>
        <strain evidence="3 4">K2E09-144</strain>
    </source>
</reference>
<evidence type="ECO:0000313" key="4">
    <source>
        <dbReference type="Proteomes" id="UP000266340"/>
    </source>
</evidence>
<evidence type="ECO:0000256" key="2">
    <source>
        <dbReference type="SAM" id="SignalP"/>
    </source>
</evidence>
<dbReference type="RefSeq" id="WP_119150458.1">
    <property type="nucleotide sequence ID" value="NZ_JBHSOV010000048.1"/>
</dbReference>
<name>A0A398CJC1_9BACL</name>
<dbReference type="Pfam" id="PF01547">
    <property type="entry name" value="SBP_bac_1"/>
    <property type="match status" value="1"/>
</dbReference>
<dbReference type="OrthoDB" id="2507686at2"/>
<feature type="signal peptide" evidence="2">
    <location>
        <begin position="1"/>
        <end position="19"/>
    </location>
</feature>
<protein>
    <submittedName>
        <fullName evidence="3">Sugar ABC transporter substrate-binding protein</fullName>
    </submittedName>
</protein>
<comment type="caution">
    <text evidence="3">The sequence shown here is derived from an EMBL/GenBank/DDBJ whole genome shotgun (WGS) entry which is preliminary data.</text>
</comment>